<gene>
    <name evidence="4" type="ORF">GCM10011410_26050</name>
</gene>
<evidence type="ECO:0000256" key="1">
    <source>
        <dbReference type="ARBA" id="ARBA00022741"/>
    </source>
</evidence>
<accession>A0A916UFL7</accession>
<dbReference type="Gene3D" id="3.40.50.300">
    <property type="entry name" value="P-loop containing nucleotide triphosphate hydrolases"/>
    <property type="match status" value="1"/>
</dbReference>
<evidence type="ECO:0000313" key="5">
    <source>
        <dbReference type="Proteomes" id="UP000641514"/>
    </source>
</evidence>
<evidence type="ECO:0000313" key="4">
    <source>
        <dbReference type="EMBL" id="GGC71816.1"/>
    </source>
</evidence>
<reference evidence="4" key="2">
    <citation type="submission" date="2020-09" db="EMBL/GenBank/DDBJ databases">
        <authorList>
            <person name="Sun Q."/>
            <person name="Zhou Y."/>
        </authorList>
    </citation>
    <scope>NUCLEOTIDE SEQUENCE</scope>
    <source>
        <strain evidence="4">CGMCC 1.15478</strain>
    </source>
</reference>
<dbReference type="InterPro" id="IPR015854">
    <property type="entry name" value="ABC_transpr_LolD-like"/>
</dbReference>
<reference evidence="4" key="1">
    <citation type="journal article" date="2014" name="Int. J. Syst. Evol. Microbiol.">
        <title>Complete genome sequence of Corynebacterium casei LMG S-19264T (=DSM 44701T), isolated from a smear-ripened cheese.</title>
        <authorList>
            <consortium name="US DOE Joint Genome Institute (JGI-PGF)"/>
            <person name="Walter F."/>
            <person name="Albersmeier A."/>
            <person name="Kalinowski J."/>
            <person name="Ruckert C."/>
        </authorList>
    </citation>
    <scope>NUCLEOTIDE SEQUENCE</scope>
    <source>
        <strain evidence="4">CGMCC 1.15478</strain>
    </source>
</reference>
<dbReference type="GO" id="GO:0005886">
    <property type="term" value="C:plasma membrane"/>
    <property type="evidence" value="ECO:0007669"/>
    <property type="project" value="TreeGrafter"/>
</dbReference>
<organism evidence="4 5">
    <name type="scientific">Hoyosella rhizosphaerae</name>
    <dbReference type="NCBI Taxonomy" id="1755582"/>
    <lineage>
        <taxon>Bacteria</taxon>
        <taxon>Bacillati</taxon>
        <taxon>Actinomycetota</taxon>
        <taxon>Actinomycetes</taxon>
        <taxon>Mycobacteriales</taxon>
        <taxon>Hoyosellaceae</taxon>
        <taxon>Hoyosella</taxon>
    </lineage>
</organism>
<dbReference type="RefSeq" id="WP_188675723.1">
    <property type="nucleotide sequence ID" value="NZ_BMJH01000003.1"/>
</dbReference>
<dbReference type="PROSITE" id="PS50893">
    <property type="entry name" value="ABC_TRANSPORTER_2"/>
    <property type="match status" value="1"/>
</dbReference>
<feature type="domain" description="ABC transporter" evidence="3">
    <location>
        <begin position="2"/>
        <end position="236"/>
    </location>
</feature>
<sequence>MLSTQNLSCGYDPRYPVISGVDLSVAPGELVALAGPSGAGKSTLVKTLAGLIRPLSGSLHRPSHHQAVSYIPQGLGLVRHSSVLRNVLLGTLPRRMSRTGMGNLLGSFTADQTHAARSALAAVGLSGSADKRPDELSGGQRRRVAVARALAAEPAVLIADEALCELDHRTRDTVVTALTDLRSRCGTAVILVEHDLELVCRVADTVCCVGAGTIEATLHPSPERYQLAHKIVANHV</sequence>
<dbReference type="InterPro" id="IPR003439">
    <property type="entry name" value="ABC_transporter-like_ATP-bd"/>
</dbReference>
<keyword evidence="5" id="KW-1185">Reference proteome</keyword>
<dbReference type="PANTHER" id="PTHR24220:SF659">
    <property type="entry name" value="TRANSPORTER, PUTATIVE-RELATED"/>
    <property type="match status" value="1"/>
</dbReference>
<dbReference type="GO" id="GO:0016887">
    <property type="term" value="F:ATP hydrolysis activity"/>
    <property type="evidence" value="ECO:0007669"/>
    <property type="project" value="InterPro"/>
</dbReference>
<keyword evidence="1" id="KW-0547">Nucleotide-binding</keyword>
<proteinExistence type="predicted"/>
<dbReference type="PROSITE" id="PS00211">
    <property type="entry name" value="ABC_TRANSPORTER_1"/>
    <property type="match status" value="1"/>
</dbReference>
<comment type="caution">
    <text evidence="4">The sequence shown here is derived from an EMBL/GenBank/DDBJ whole genome shotgun (WGS) entry which is preliminary data.</text>
</comment>
<dbReference type="GO" id="GO:0005524">
    <property type="term" value="F:ATP binding"/>
    <property type="evidence" value="ECO:0007669"/>
    <property type="project" value="UniProtKB-KW"/>
</dbReference>
<keyword evidence="2" id="KW-0067">ATP-binding</keyword>
<evidence type="ECO:0000256" key="2">
    <source>
        <dbReference type="ARBA" id="ARBA00022840"/>
    </source>
</evidence>
<dbReference type="InterPro" id="IPR003593">
    <property type="entry name" value="AAA+_ATPase"/>
</dbReference>
<dbReference type="InterPro" id="IPR027417">
    <property type="entry name" value="P-loop_NTPase"/>
</dbReference>
<protein>
    <recommendedName>
        <fullName evidence="3">ABC transporter domain-containing protein</fullName>
    </recommendedName>
</protein>
<dbReference type="GO" id="GO:0022857">
    <property type="term" value="F:transmembrane transporter activity"/>
    <property type="evidence" value="ECO:0007669"/>
    <property type="project" value="TreeGrafter"/>
</dbReference>
<dbReference type="Pfam" id="PF00005">
    <property type="entry name" value="ABC_tran"/>
    <property type="match status" value="1"/>
</dbReference>
<dbReference type="InterPro" id="IPR017871">
    <property type="entry name" value="ABC_transporter-like_CS"/>
</dbReference>
<dbReference type="Proteomes" id="UP000641514">
    <property type="component" value="Unassembled WGS sequence"/>
</dbReference>
<dbReference type="SMART" id="SM00382">
    <property type="entry name" value="AAA"/>
    <property type="match status" value="1"/>
</dbReference>
<evidence type="ECO:0000259" key="3">
    <source>
        <dbReference type="PROSITE" id="PS50893"/>
    </source>
</evidence>
<dbReference type="PANTHER" id="PTHR24220">
    <property type="entry name" value="IMPORT ATP-BINDING PROTEIN"/>
    <property type="match status" value="1"/>
</dbReference>
<dbReference type="SUPFAM" id="SSF52540">
    <property type="entry name" value="P-loop containing nucleoside triphosphate hydrolases"/>
    <property type="match status" value="1"/>
</dbReference>
<dbReference type="EMBL" id="BMJH01000003">
    <property type="protein sequence ID" value="GGC71816.1"/>
    <property type="molecule type" value="Genomic_DNA"/>
</dbReference>
<dbReference type="AlphaFoldDB" id="A0A916UFL7"/>
<name>A0A916UFL7_9ACTN</name>